<accession>A0A643BQB4</accession>
<comment type="caution">
    <text evidence="1">The sequence shown here is derived from an EMBL/GenBank/DDBJ whole genome shotgun (WGS) entry which is preliminary data.</text>
</comment>
<reference evidence="1 2" key="1">
    <citation type="journal article" date="2019" name="PLoS ONE">
        <title>Genomic analyses reveal an absence of contemporary introgressive admixture between fin whales and blue whales, despite known hybrids.</title>
        <authorList>
            <person name="Westbury M.V."/>
            <person name="Petersen B."/>
            <person name="Lorenzen E.D."/>
        </authorList>
    </citation>
    <scope>NUCLEOTIDE SEQUENCE [LARGE SCALE GENOMIC DNA]</scope>
    <source>
        <strain evidence="1">FinWhale-01</strain>
    </source>
</reference>
<protein>
    <submittedName>
        <fullName evidence="1">Uncharacterized protein</fullName>
    </submittedName>
</protein>
<proteinExistence type="predicted"/>
<gene>
    <name evidence="1" type="ORF">E2I00_012856</name>
</gene>
<dbReference type="OrthoDB" id="10565227at2759"/>
<keyword evidence="2" id="KW-1185">Reference proteome</keyword>
<sequence>MDKPIPGHMPQNSQGKTMPVWFSSLLLAHTSTVHVIQGPSTKGRRGYSGFTASSPGVVWAPSRGRRGFF</sequence>
<name>A0A643BQB4_BALPH</name>
<dbReference type="AlphaFoldDB" id="A0A643BQB4"/>
<evidence type="ECO:0000313" key="1">
    <source>
        <dbReference type="EMBL" id="KAB0390152.1"/>
    </source>
</evidence>
<dbReference type="Proteomes" id="UP000437017">
    <property type="component" value="Unassembled WGS sequence"/>
</dbReference>
<dbReference type="EMBL" id="SGJD01005940">
    <property type="protein sequence ID" value="KAB0390152.1"/>
    <property type="molecule type" value="Genomic_DNA"/>
</dbReference>
<organism evidence="1 2">
    <name type="scientific">Balaenoptera physalus</name>
    <name type="common">Fin whale</name>
    <name type="synonym">Balaena physalus</name>
    <dbReference type="NCBI Taxonomy" id="9770"/>
    <lineage>
        <taxon>Eukaryota</taxon>
        <taxon>Metazoa</taxon>
        <taxon>Chordata</taxon>
        <taxon>Craniata</taxon>
        <taxon>Vertebrata</taxon>
        <taxon>Euteleostomi</taxon>
        <taxon>Mammalia</taxon>
        <taxon>Eutheria</taxon>
        <taxon>Laurasiatheria</taxon>
        <taxon>Artiodactyla</taxon>
        <taxon>Whippomorpha</taxon>
        <taxon>Cetacea</taxon>
        <taxon>Mysticeti</taxon>
        <taxon>Balaenopteridae</taxon>
        <taxon>Balaenoptera</taxon>
    </lineage>
</organism>
<evidence type="ECO:0000313" key="2">
    <source>
        <dbReference type="Proteomes" id="UP000437017"/>
    </source>
</evidence>